<organism evidence="6 7">
    <name type="scientific">Phlebiopsis gigantea (strain 11061_1 CR5-6)</name>
    <name type="common">White-rot fungus</name>
    <name type="synonym">Peniophora gigantea</name>
    <dbReference type="NCBI Taxonomy" id="745531"/>
    <lineage>
        <taxon>Eukaryota</taxon>
        <taxon>Fungi</taxon>
        <taxon>Dikarya</taxon>
        <taxon>Basidiomycota</taxon>
        <taxon>Agaricomycotina</taxon>
        <taxon>Agaricomycetes</taxon>
        <taxon>Polyporales</taxon>
        <taxon>Phanerochaetaceae</taxon>
        <taxon>Phlebiopsis</taxon>
    </lineage>
</organism>
<evidence type="ECO:0000313" key="7">
    <source>
        <dbReference type="Proteomes" id="UP000053257"/>
    </source>
</evidence>
<dbReference type="GO" id="GO:0006508">
    <property type="term" value="P:proteolysis"/>
    <property type="evidence" value="ECO:0007669"/>
    <property type="project" value="UniProtKB-KW"/>
</dbReference>
<keyword evidence="5" id="KW-0325">Glycoprotein</keyword>
<dbReference type="GO" id="GO:0070008">
    <property type="term" value="F:serine-type exopeptidase activity"/>
    <property type="evidence" value="ECO:0007669"/>
    <property type="project" value="InterPro"/>
</dbReference>
<dbReference type="PANTHER" id="PTHR11010">
    <property type="entry name" value="PROTEASE S28 PRO-X CARBOXYPEPTIDASE-RELATED"/>
    <property type="match status" value="1"/>
</dbReference>
<comment type="similarity">
    <text evidence="1">Belongs to the peptidase S28 family.</text>
</comment>
<evidence type="ECO:0000256" key="4">
    <source>
        <dbReference type="ARBA" id="ARBA00022801"/>
    </source>
</evidence>
<keyword evidence="4" id="KW-0378">Hydrolase</keyword>
<evidence type="ECO:0000256" key="2">
    <source>
        <dbReference type="ARBA" id="ARBA00022670"/>
    </source>
</evidence>
<dbReference type="EMBL" id="KN840597">
    <property type="protein sequence ID" value="KIP03851.1"/>
    <property type="molecule type" value="Genomic_DNA"/>
</dbReference>
<accession>A0A0C3RTA1</accession>
<dbReference type="GO" id="GO:0008239">
    <property type="term" value="F:dipeptidyl-peptidase activity"/>
    <property type="evidence" value="ECO:0007669"/>
    <property type="project" value="TreeGrafter"/>
</dbReference>
<name>A0A0C3RTA1_PHLG1</name>
<keyword evidence="3" id="KW-0732">Signal</keyword>
<evidence type="ECO:0000256" key="1">
    <source>
        <dbReference type="ARBA" id="ARBA00011079"/>
    </source>
</evidence>
<dbReference type="Pfam" id="PF05577">
    <property type="entry name" value="Peptidase_S28"/>
    <property type="match status" value="1"/>
</dbReference>
<dbReference type="InterPro" id="IPR008758">
    <property type="entry name" value="Peptidase_S28"/>
</dbReference>
<evidence type="ECO:0000256" key="3">
    <source>
        <dbReference type="ARBA" id="ARBA00022729"/>
    </source>
</evidence>
<evidence type="ECO:0000313" key="6">
    <source>
        <dbReference type="EMBL" id="KIP03851.1"/>
    </source>
</evidence>
<dbReference type="PANTHER" id="PTHR11010:SF23">
    <property type="entry name" value="SERINE PEPTIDASE"/>
    <property type="match status" value="1"/>
</dbReference>
<dbReference type="InterPro" id="IPR029058">
    <property type="entry name" value="AB_hydrolase_fold"/>
</dbReference>
<evidence type="ECO:0000256" key="5">
    <source>
        <dbReference type="ARBA" id="ARBA00023180"/>
    </source>
</evidence>
<sequence>MVSLRRTLAVITPVTHVHTNKPLPPLNMTYYLDQLVDHTSPGLGTFKQRYWHTWEWYKSEGPIILFTPGEGFTGYLVNKSLNGQIAQQESGATIVLEHCYYGLSAPAVNISAQNLNYSSALTGSTIVNNSWQYFEPIRTHMPQNCSADVEAVISHIDAVFTSGPQSEIGELWPRSGPVRNNMWDWQPETGPNATFFQFCDALEVKNQVSSPASGWGVDHALPAWGDFWKQGYLANLCQGSDVQTCLGTYDHSNPLFTDVSIGNDYRSWSWIEAAPTGHPTVVTRFAQPAYDERTCPYFFLSPNVANTTSAYKGWNVRVDRLFFANGIRECDATVSADGSNIQSTPKQPIAVDDGFRTSNC</sequence>
<dbReference type="Proteomes" id="UP000053257">
    <property type="component" value="Unassembled WGS sequence"/>
</dbReference>
<keyword evidence="2" id="KW-0645">Protease</keyword>
<keyword evidence="7" id="KW-1185">Reference proteome</keyword>
<dbReference type="HOGENOM" id="CLU_023630_1_1_1"/>
<dbReference type="OrthoDB" id="1735038at2759"/>
<dbReference type="AlphaFoldDB" id="A0A0C3RTA1"/>
<protein>
    <submittedName>
        <fullName evidence="6">Uncharacterized protein</fullName>
    </submittedName>
</protein>
<dbReference type="Gene3D" id="3.40.50.1820">
    <property type="entry name" value="alpha/beta hydrolase"/>
    <property type="match status" value="1"/>
</dbReference>
<reference evidence="6 7" key="1">
    <citation type="journal article" date="2014" name="PLoS Genet.">
        <title>Analysis of the Phlebiopsis gigantea genome, transcriptome and secretome provides insight into its pioneer colonization strategies of wood.</title>
        <authorList>
            <person name="Hori C."/>
            <person name="Ishida T."/>
            <person name="Igarashi K."/>
            <person name="Samejima M."/>
            <person name="Suzuki H."/>
            <person name="Master E."/>
            <person name="Ferreira P."/>
            <person name="Ruiz-Duenas F.J."/>
            <person name="Held B."/>
            <person name="Canessa P."/>
            <person name="Larrondo L.F."/>
            <person name="Schmoll M."/>
            <person name="Druzhinina I.S."/>
            <person name="Kubicek C.P."/>
            <person name="Gaskell J.A."/>
            <person name="Kersten P."/>
            <person name="St John F."/>
            <person name="Glasner J."/>
            <person name="Sabat G."/>
            <person name="Splinter BonDurant S."/>
            <person name="Syed K."/>
            <person name="Yadav J."/>
            <person name="Mgbeahuruike A.C."/>
            <person name="Kovalchuk A."/>
            <person name="Asiegbu F.O."/>
            <person name="Lackner G."/>
            <person name="Hoffmeister D."/>
            <person name="Rencoret J."/>
            <person name="Gutierrez A."/>
            <person name="Sun H."/>
            <person name="Lindquist E."/>
            <person name="Barry K."/>
            <person name="Riley R."/>
            <person name="Grigoriev I.V."/>
            <person name="Henrissat B."/>
            <person name="Kues U."/>
            <person name="Berka R.M."/>
            <person name="Martinez A.T."/>
            <person name="Covert S.F."/>
            <person name="Blanchette R.A."/>
            <person name="Cullen D."/>
        </authorList>
    </citation>
    <scope>NUCLEOTIDE SEQUENCE [LARGE SCALE GENOMIC DNA]</scope>
    <source>
        <strain evidence="6 7">11061_1 CR5-6</strain>
    </source>
</reference>
<gene>
    <name evidence="6" type="ORF">PHLGIDRAFT_25906</name>
</gene>
<proteinExistence type="inferred from homology"/>